<feature type="region of interest" description="Disordered" evidence="7">
    <location>
        <begin position="775"/>
        <end position="804"/>
    </location>
</feature>
<dbReference type="InterPro" id="IPR011990">
    <property type="entry name" value="TPR-like_helical_dom_sf"/>
</dbReference>
<dbReference type="Pfam" id="PF00638">
    <property type="entry name" value="Ran_BP1"/>
    <property type="match status" value="3"/>
</dbReference>
<dbReference type="Pfam" id="PF00641">
    <property type="entry name" value="Zn_ribbon_RanBP"/>
    <property type="match status" value="3"/>
</dbReference>
<dbReference type="PROSITE" id="PS01358">
    <property type="entry name" value="ZF_RANBP2_1"/>
    <property type="match status" value="3"/>
</dbReference>
<dbReference type="InterPro" id="IPR036443">
    <property type="entry name" value="Znf_RanBP2_sf"/>
</dbReference>
<feature type="compositionally biased region" description="Basic and acidic residues" evidence="7">
    <location>
        <begin position="1897"/>
        <end position="1911"/>
    </location>
</feature>
<dbReference type="OrthoDB" id="2357150at2759"/>
<dbReference type="GO" id="GO:0005643">
    <property type="term" value="C:nuclear pore"/>
    <property type="evidence" value="ECO:0007669"/>
    <property type="project" value="TreeGrafter"/>
</dbReference>
<dbReference type="PANTHER" id="PTHR23138">
    <property type="entry name" value="RAN BINDING PROTEIN"/>
    <property type="match status" value="1"/>
</dbReference>
<dbReference type="InterPro" id="IPR013105">
    <property type="entry name" value="TPR_2"/>
</dbReference>
<dbReference type="SMART" id="SM00028">
    <property type="entry name" value="TPR"/>
    <property type="match status" value="2"/>
</dbReference>
<feature type="region of interest" description="Disordered" evidence="7">
    <location>
        <begin position="1897"/>
        <end position="1916"/>
    </location>
</feature>
<dbReference type="FunFam" id="1.25.40.10:FF:000582">
    <property type="entry name" value="E3 SUMO-protein ligase RanBP2"/>
    <property type="match status" value="1"/>
</dbReference>
<dbReference type="SUPFAM" id="SSF90209">
    <property type="entry name" value="Ran binding protein zinc finger-like"/>
    <property type="match status" value="3"/>
</dbReference>
<evidence type="ECO:0000256" key="2">
    <source>
        <dbReference type="ARBA" id="ARBA00022723"/>
    </source>
</evidence>
<accession>A0A9P0HI04</accession>
<feature type="compositionally biased region" description="Basic and acidic residues" evidence="7">
    <location>
        <begin position="775"/>
        <end position="784"/>
    </location>
</feature>
<keyword evidence="6" id="KW-0862">Zinc</keyword>
<dbReference type="InterPro" id="IPR001876">
    <property type="entry name" value="Znf_RanBP2"/>
</dbReference>
<dbReference type="GO" id="GO:0005737">
    <property type="term" value="C:cytoplasm"/>
    <property type="evidence" value="ECO:0007669"/>
    <property type="project" value="TreeGrafter"/>
</dbReference>
<dbReference type="InterPro" id="IPR000156">
    <property type="entry name" value="Ran_bind_dom"/>
</dbReference>
<evidence type="ECO:0000313" key="10">
    <source>
        <dbReference type="Proteomes" id="UP001152798"/>
    </source>
</evidence>
<dbReference type="InterPro" id="IPR011993">
    <property type="entry name" value="PH-like_dom_sf"/>
</dbReference>
<dbReference type="GO" id="GO:0008270">
    <property type="term" value="F:zinc ion binding"/>
    <property type="evidence" value="ECO:0007669"/>
    <property type="project" value="UniProtKB-KW"/>
</dbReference>
<evidence type="ECO:0000256" key="7">
    <source>
        <dbReference type="SAM" id="MobiDB-lite"/>
    </source>
</evidence>
<feature type="domain" description="RanBP2-type" evidence="8">
    <location>
        <begin position="1456"/>
        <end position="1475"/>
    </location>
</feature>
<dbReference type="InterPro" id="IPR045256">
    <property type="entry name" value="RanBP1_RanBD"/>
</dbReference>
<dbReference type="InterPro" id="IPR045255">
    <property type="entry name" value="RanBP1-like"/>
</dbReference>
<gene>
    <name evidence="9" type="ORF">NEZAVI_LOCUS11291</name>
</gene>
<keyword evidence="1" id="KW-0597">Phosphoprotein</keyword>
<feature type="region of interest" description="Disordered" evidence="7">
    <location>
        <begin position="1553"/>
        <end position="1581"/>
    </location>
</feature>
<keyword evidence="5" id="KW-0802">TPR repeat</keyword>
<evidence type="ECO:0000256" key="4">
    <source>
        <dbReference type="ARBA" id="ARBA00022771"/>
    </source>
</evidence>
<evidence type="ECO:0000256" key="1">
    <source>
        <dbReference type="ARBA" id="ARBA00022553"/>
    </source>
</evidence>
<dbReference type="SUPFAM" id="SSF50729">
    <property type="entry name" value="PH domain-like"/>
    <property type="match status" value="3"/>
</dbReference>
<dbReference type="PANTHER" id="PTHR23138:SF179">
    <property type="entry name" value="NUCLEAR PORE COMPLEX PROTEIN"/>
    <property type="match status" value="1"/>
</dbReference>
<feature type="compositionally biased region" description="Basic and acidic residues" evidence="7">
    <location>
        <begin position="1976"/>
        <end position="1988"/>
    </location>
</feature>
<protein>
    <recommendedName>
        <fullName evidence="8">RanBP2-type domain-containing protein</fullName>
    </recommendedName>
</protein>
<dbReference type="InterPro" id="IPR019734">
    <property type="entry name" value="TPR_rpt"/>
</dbReference>
<feature type="compositionally biased region" description="Polar residues" evidence="7">
    <location>
        <begin position="1491"/>
        <end position="1503"/>
    </location>
</feature>
<feature type="region of interest" description="Disordered" evidence="7">
    <location>
        <begin position="1976"/>
        <end position="2001"/>
    </location>
</feature>
<dbReference type="GO" id="GO:0006913">
    <property type="term" value="P:nucleocytoplasmic transport"/>
    <property type="evidence" value="ECO:0007669"/>
    <property type="project" value="InterPro"/>
</dbReference>
<proteinExistence type="predicted"/>
<feature type="compositionally biased region" description="Polar residues" evidence="7">
    <location>
        <begin position="1571"/>
        <end position="1581"/>
    </location>
</feature>
<dbReference type="EMBL" id="OV725081">
    <property type="protein sequence ID" value="CAH1402479.1"/>
    <property type="molecule type" value="Genomic_DNA"/>
</dbReference>
<dbReference type="Gene3D" id="2.30.29.30">
    <property type="entry name" value="Pleckstrin-homology domain (PH domain)/Phosphotyrosine-binding domain (PTB)"/>
    <property type="match status" value="3"/>
</dbReference>
<feature type="domain" description="RanBP2-type" evidence="8">
    <location>
        <begin position="1601"/>
        <end position="1620"/>
    </location>
</feature>
<keyword evidence="2" id="KW-0479">Metal-binding</keyword>
<dbReference type="SUPFAM" id="SSF48452">
    <property type="entry name" value="TPR-like"/>
    <property type="match status" value="1"/>
</dbReference>
<evidence type="ECO:0000259" key="8">
    <source>
        <dbReference type="PROSITE" id="PS01358"/>
    </source>
</evidence>
<feature type="compositionally biased region" description="Acidic residues" evidence="7">
    <location>
        <begin position="2140"/>
        <end position="2155"/>
    </location>
</feature>
<dbReference type="CDD" id="cd13179">
    <property type="entry name" value="RanBD_RanBP1"/>
    <property type="match status" value="2"/>
</dbReference>
<feature type="domain" description="RanBP2-type" evidence="8">
    <location>
        <begin position="1526"/>
        <end position="1545"/>
    </location>
</feature>
<dbReference type="Proteomes" id="UP001152798">
    <property type="component" value="Chromosome 5"/>
</dbReference>
<name>A0A9P0HI04_NEZVI</name>
<evidence type="ECO:0000256" key="6">
    <source>
        <dbReference type="ARBA" id="ARBA00022833"/>
    </source>
</evidence>
<feature type="compositionally biased region" description="Polar residues" evidence="7">
    <location>
        <begin position="1989"/>
        <end position="2001"/>
    </location>
</feature>
<reference evidence="9" key="1">
    <citation type="submission" date="2022-01" db="EMBL/GenBank/DDBJ databases">
        <authorList>
            <person name="King R."/>
        </authorList>
    </citation>
    <scope>NUCLEOTIDE SEQUENCE</scope>
</reference>
<dbReference type="Gene3D" id="4.10.1060.10">
    <property type="entry name" value="Zinc finger, RanBP2-type"/>
    <property type="match status" value="3"/>
</dbReference>
<feature type="region of interest" description="Disordered" evidence="7">
    <location>
        <begin position="1476"/>
        <end position="1506"/>
    </location>
</feature>
<dbReference type="FunFam" id="2.30.29.30:FF:000018">
    <property type="entry name" value="E3 SUMO-protein ligase RanBP2"/>
    <property type="match status" value="3"/>
</dbReference>
<dbReference type="SMART" id="SM00547">
    <property type="entry name" value="ZnF_RBZ"/>
    <property type="match status" value="3"/>
</dbReference>
<dbReference type="Gene3D" id="1.25.40.10">
    <property type="entry name" value="Tetratricopeptide repeat domain"/>
    <property type="match status" value="1"/>
</dbReference>
<dbReference type="SMART" id="SM00160">
    <property type="entry name" value="RanBD"/>
    <property type="match status" value="3"/>
</dbReference>
<evidence type="ECO:0000256" key="3">
    <source>
        <dbReference type="ARBA" id="ARBA00022737"/>
    </source>
</evidence>
<feature type="region of interest" description="Disordered" evidence="7">
    <location>
        <begin position="2133"/>
        <end position="2167"/>
    </location>
</feature>
<keyword evidence="10" id="KW-1185">Reference proteome</keyword>
<sequence length="2299" mass="258933">MFRNKSDVDKRVSALLYNAKNEHERNLRCYNIALLYYKAHDFESAQRYATMYLTVRDDSAAAHKLLGQAYEKLGQKDKAIASYSKSLKLESDQSDLILKICELLIDKDVEFDPQLARYWSDRASLLFPHSTPVFMLKEKLMMSDSSLASEDLEELLHAELKTKPTDMNTRIKLLKLYAESGRVELALNHAFEVEARQSHSSLMWYRCINDICKVYNRDNLAKCNWEFYLQWISVLDRMCSFCISETSSIFDISEVTECIYNLDQTIHQAKLSLKGPEVFKEFLKYISSQLPFYLGVLLLKKAKKETFWKETKKLVSPLFFLALLPPPVSDASWTASIKDNFKKLINTWVHHSNCRIVQAGYVLLNLSKENHSEKMFIDKVSHFICGDWRSQIFEKCFHDVKQCNASNSHFMTGVEFSKVLLKMPSSNSFRSSLYVSSFENAYFGSLHHLVWLGLQQLKKTSISEIKLPSFRTTCFKSLQFTISNLNNIGVETINQLDIDSFLYATVFCAAAVLENHKTNGYLSEERMQVLPAVISPQMCSSEQSKWWLHVCSLVRGGLFTEINSSENISDLRFTLQRGLEIIRGEGLPPLLIVAIARTFASRALISEIHEESEGCQARALHLWKLVYPILESYALNRSFISPAKTNTFFDFPVRDLNSQDAKKLLEEAKFFIGCHYMNTNQFEKAIEEFKTLKSPQAIFNLAMVYHKWAEVQVEDLRGEEITSEIRCRHVVLASKAREYLVKVRALIRNDSKHPLYSSIETKLLDIDEMLARIEPENSTSERDANGTLDGSLSGGSGGTPAFADLNMMMSSTHRNRLHHTSTPRRMQEQKTNNFNMSELIDLLSVQHSTNQLKMQQVLEQVRLIVDKVENSTSEQRSLIDGLTNRLNNFEAEIKNNIAEIRKDIKRPDLCNMFEEDDYTDEMLQYQNYSQYYQHPQRAVQNSAAAIPYANQYFSPRLDPLYQGNISFYNQGALQFSEGQQLPDFLRAIPPGSQKLPQPLLHQGGVQAPFSHIAGVPGTSKTPVHPNVIPSNLVLPTEPIPSVSHQPHPPLSVSIPPLNKSSTLTGVPHNFQIPLPPQPKPVINIEERTEEETPPPAYDPLPDFKPLVPLPKEIEVNTGEEGEEILFERRAKLFRFIDSEWKERGVGILKILKHKVNGKYRIVMRREQIHKICANHFLTPDVNLEPKANADKAWVWVANDFADEEVRVEKFCARFKTPEDSADFKKVFDDVKKELENVKDLPLADTIPENELNKTTVPENLQRNSTGFGSSTETSYTFTNSLFKLPSTTHNVEISNNKPFLLSGNVDGHVQPAVSQSKTNLGGFSFSLAQPKLKLPEEPKEVKVETTKENSNPFSKLSFGTSGAAQDNSNSFGSIFGGKTNVVFGTDKSKSVFELKKTFGETKTDAGENLFNLNFQKTDEEKSKKLDESLQGGATKNVDAKSHLPLSSVIKSVPGSWECKSCYIRNKLELNQCEACGAKKPGSSVDIKPENNKSMASNETNKASPVTGLSIEKPSLFNFSKHPPGSWECKSCYIRNKSDLNQCEACGDKKPDGSLDPKPEINKFVAPKEVSKTSSQDQISGLNLKSEQPSLSSLLKPSPGSWECKSCYVRNRSDVHTCEACGDKRPGSVVDTSAKNDAAPGFVFGGSSQPTTDSPKFTFGSGSTFSFPSSSTFSFNASTIKSNKETTSTVASQKPELGFTFPPSSETVSQFGFGKSEFKFTMPEVKQTNTSINKSLDESHDSEPEEEEDHLQFQPVIPLPDKITVVTGEENETVLYCKRAKLFRYDSSSKEWKERGVGDVKILKHNISGKIRFLMRRDQVMKICLNHFITDEIILRPKDDKTWLWYAVDYSEGVETKENFAIRFKSSDIAQEFKQAFDNALTNENDLSLCTSVEGTPIHKQDEEKSSNKELVNDATASVSNSDSDIEIIYEQKAPPELVEKALALKLPANFYCYLEKPPCPGCCGCEADNEDEQEKCEVKKPPSKDSDNLNKTSINDSQQPNKEINQVIAEDKKPIPFSFNPNPIVEGFSFASALKPNESKTIGDNSSRYFFKNDSSFSSPAPVNSIFGSGKSTFGGEGFSFKSIAETSIPGNDAMPFTSFASSANTFSFGGANENFKWEGAGSQLFADIKNKAPAPAKDDQDDGDSDNAEADDDHDPQFAPIVPLPEKIDLKTGEEDEDVVFSERGLLYRFDNKEWKQRGTGEMKILKHKTKNNYRLVMRREQVYKLVCNHLIPADFELKPKSEKAFCWSALNYCPEKSDDQPVSENLCIRFKDELLANKFKTAIENCLKSLRENGSST</sequence>
<evidence type="ECO:0000313" key="9">
    <source>
        <dbReference type="EMBL" id="CAH1402479.1"/>
    </source>
</evidence>
<keyword evidence="3" id="KW-0677">Repeat</keyword>
<dbReference type="GO" id="GO:0005096">
    <property type="term" value="F:GTPase activator activity"/>
    <property type="evidence" value="ECO:0007669"/>
    <property type="project" value="TreeGrafter"/>
</dbReference>
<organism evidence="9 10">
    <name type="scientific">Nezara viridula</name>
    <name type="common">Southern green stink bug</name>
    <name type="synonym">Cimex viridulus</name>
    <dbReference type="NCBI Taxonomy" id="85310"/>
    <lineage>
        <taxon>Eukaryota</taxon>
        <taxon>Metazoa</taxon>
        <taxon>Ecdysozoa</taxon>
        <taxon>Arthropoda</taxon>
        <taxon>Hexapoda</taxon>
        <taxon>Insecta</taxon>
        <taxon>Pterygota</taxon>
        <taxon>Neoptera</taxon>
        <taxon>Paraneoptera</taxon>
        <taxon>Hemiptera</taxon>
        <taxon>Heteroptera</taxon>
        <taxon>Panheteroptera</taxon>
        <taxon>Pentatomomorpha</taxon>
        <taxon>Pentatomoidea</taxon>
        <taxon>Pentatomidae</taxon>
        <taxon>Pentatominae</taxon>
        <taxon>Nezara</taxon>
    </lineage>
</organism>
<evidence type="ECO:0000256" key="5">
    <source>
        <dbReference type="ARBA" id="ARBA00022803"/>
    </source>
</evidence>
<keyword evidence="4" id="KW-0863">Zinc-finger</keyword>
<dbReference type="Pfam" id="PF07719">
    <property type="entry name" value="TPR_2"/>
    <property type="match status" value="1"/>
</dbReference>